<proteinExistence type="predicted"/>
<comment type="caution">
    <text evidence="2">The sequence shown here is derived from an EMBL/GenBank/DDBJ whole genome shotgun (WGS) entry which is preliminary data.</text>
</comment>
<accession>A0ABS7T849</accession>
<evidence type="ECO:0000313" key="3">
    <source>
        <dbReference type="Proteomes" id="UP001430954"/>
    </source>
</evidence>
<keyword evidence="3" id="KW-1185">Reference proteome</keyword>
<name>A0ABS7T849_9GAMM</name>
<feature type="compositionally biased region" description="Basic and acidic residues" evidence="1">
    <location>
        <begin position="1"/>
        <end position="14"/>
    </location>
</feature>
<dbReference type="RefSeq" id="WP_223676440.1">
    <property type="nucleotide sequence ID" value="NZ_JAINZW010000004.1"/>
</dbReference>
<dbReference type="EMBL" id="JAINZW010000004">
    <property type="protein sequence ID" value="MBZ4040006.1"/>
    <property type="molecule type" value="Genomic_DNA"/>
</dbReference>
<organism evidence="2 3">
    <name type="scientific">Novilysobacter selenitireducens</name>
    <dbReference type="NCBI Taxonomy" id="2872639"/>
    <lineage>
        <taxon>Bacteria</taxon>
        <taxon>Pseudomonadati</taxon>
        <taxon>Pseudomonadota</taxon>
        <taxon>Gammaproteobacteria</taxon>
        <taxon>Lysobacterales</taxon>
        <taxon>Lysobacteraceae</taxon>
        <taxon>Novilysobacter</taxon>
    </lineage>
</organism>
<protein>
    <submittedName>
        <fullName evidence="2">Uncharacterized protein</fullName>
    </submittedName>
</protein>
<dbReference type="Proteomes" id="UP001430954">
    <property type="component" value="Unassembled WGS sequence"/>
</dbReference>
<dbReference type="NCBIfam" id="NF041856">
    <property type="entry name" value="CrpP_rel_fam"/>
    <property type="match status" value="1"/>
</dbReference>
<sequence length="60" mass="6645">MEPELKQLQEEGRMARRRGASLVDNPMLAAEAMPAVTGQDMQEWQAAIEAWEAGFRQAAA</sequence>
<dbReference type="InterPro" id="IPR049847">
    <property type="entry name" value="CrpP-rel"/>
</dbReference>
<gene>
    <name evidence="2" type="ORF">K6753_10745</name>
</gene>
<evidence type="ECO:0000313" key="2">
    <source>
        <dbReference type="EMBL" id="MBZ4040006.1"/>
    </source>
</evidence>
<reference evidence="2 3" key="1">
    <citation type="submission" date="2021-09" db="EMBL/GenBank/DDBJ databases">
        <title>Lysobacter sp. 13A isolated from the river sediment.</title>
        <authorList>
            <person name="Liu H."/>
            <person name="Li S."/>
            <person name="Mao S."/>
        </authorList>
    </citation>
    <scope>NUCLEOTIDE SEQUENCE [LARGE SCALE GENOMIC DNA]</scope>
    <source>
        <strain evidence="2 3">13A</strain>
    </source>
</reference>
<evidence type="ECO:0000256" key="1">
    <source>
        <dbReference type="SAM" id="MobiDB-lite"/>
    </source>
</evidence>
<feature type="region of interest" description="Disordered" evidence="1">
    <location>
        <begin position="1"/>
        <end position="20"/>
    </location>
</feature>